<dbReference type="EMBL" id="NAJL01000003">
    <property type="protein sequence ID" value="TKA33159.1"/>
    <property type="molecule type" value="Genomic_DNA"/>
</dbReference>
<organism evidence="8 9">
    <name type="scientific">Salinomyces thailandicus</name>
    <dbReference type="NCBI Taxonomy" id="706561"/>
    <lineage>
        <taxon>Eukaryota</taxon>
        <taxon>Fungi</taxon>
        <taxon>Dikarya</taxon>
        <taxon>Ascomycota</taxon>
        <taxon>Pezizomycotina</taxon>
        <taxon>Dothideomycetes</taxon>
        <taxon>Dothideomycetidae</taxon>
        <taxon>Mycosphaerellales</taxon>
        <taxon>Teratosphaeriaceae</taxon>
        <taxon>Salinomyces</taxon>
    </lineage>
</organism>
<keyword evidence="5" id="KW-0804">Transcription</keyword>
<evidence type="ECO:0000256" key="1">
    <source>
        <dbReference type="ARBA" id="ARBA00004123"/>
    </source>
</evidence>
<dbReference type="AlphaFoldDB" id="A0A4V5N8A4"/>
<accession>A0A4V5N8A4</accession>
<evidence type="ECO:0000256" key="4">
    <source>
        <dbReference type="ARBA" id="ARBA00023125"/>
    </source>
</evidence>
<evidence type="ECO:0000256" key="7">
    <source>
        <dbReference type="SAM" id="MobiDB-lite"/>
    </source>
</evidence>
<keyword evidence="4" id="KW-0238">DNA-binding</keyword>
<feature type="region of interest" description="Disordered" evidence="7">
    <location>
        <begin position="1"/>
        <end position="31"/>
    </location>
</feature>
<evidence type="ECO:0000256" key="3">
    <source>
        <dbReference type="ARBA" id="ARBA00023015"/>
    </source>
</evidence>
<comment type="caution">
    <text evidence="8">The sequence shown here is derived from an EMBL/GenBank/DDBJ whole genome shotgun (WGS) entry which is preliminary data.</text>
</comment>
<proteinExistence type="inferred from homology"/>
<evidence type="ECO:0008006" key="10">
    <source>
        <dbReference type="Google" id="ProtNLM"/>
    </source>
</evidence>
<evidence type="ECO:0000256" key="2">
    <source>
        <dbReference type="ARBA" id="ARBA00005560"/>
    </source>
</evidence>
<dbReference type="Gene3D" id="3.30.310.10">
    <property type="entry name" value="TATA-Binding Protein"/>
    <property type="match status" value="2"/>
</dbReference>
<dbReference type="FunFam" id="3.30.310.10:FF:000005">
    <property type="entry name" value="TATA box-binding protein-like 1"/>
    <property type="match status" value="1"/>
</dbReference>
<dbReference type="InterPro" id="IPR012295">
    <property type="entry name" value="TBP_dom_sf"/>
</dbReference>
<dbReference type="GO" id="GO:0003677">
    <property type="term" value="F:DNA binding"/>
    <property type="evidence" value="ECO:0007669"/>
    <property type="project" value="UniProtKB-KW"/>
</dbReference>
<sequence>MSEPRQTTTAAPSEPSSLALPANPTTTSYPPFTGTGPTISNVVCGMNLNCLLDLKSIALHCRNASYNPKRFPAVVLRIRNPKATALVFARGKLQVLGCKSPSDAHLAGRKFARMIQKCGHHPRLTEFTVQNMVANADTRILIRLEGLHAKCVGFTEFEPELFPGLVFRMVEPRVTLLVFARGKVVFLGARRREELEEAVRKVWPLLLEFRMGEVGFVGGG</sequence>
<dbReference type="PANTHER" id="PTHR10126">
    <property type="entry name" value="TATA-BOX BINDING PROTEIN"/>
    <property type="match status" value="1"/>
</dbReference>
<reference evidence="8 9" key="1">
    <citation type="submission" date="2017-03" db="EMBL/GenBank/DDBJ databases">
        <title>Genomes of endolithic fungi from Antarctica.</title>
        <authorList>
            <person name="Coleine C."/>
            <person name="Masonjones S."/>
            <person name="Stajich J.E."/>
        </authorList>
    </citation>
    <scope>NUCLEOTIDE SEQUENCE [LARGE SCALE GENOMIC DNA]</scope>
    <source>
        <strain evidence="8 9">CCFEE 6315</strain>
    </source>
</reference>
<evidence type="ECO:0000313" key="9">
    <source>
        <dbReference type="Proteomes" id="UP000308549"/>
    </source>
</evidence>
<dbReference type="OrthoDB" id="2127950at2759"/>
<evidence type="ECO:0000313" key="8">
    <source>
        <dbReference type="EMBL" id="TKA33159.1"/>
    </source>
</evidence>
<keyword evidence="9" id="KW-1185">Reference proteome</keyword>
<dbReference type="GO" id="GO:0006352">
    <property type="term" value="P:DNA-templated transcription initiation"/>
    <property type="evidence" value="ECO:0007669"/>
    <property type="project" value="InterPro"/>
</dbReference>
<comment type="similarity">
    <text evidence="2">Belongs to the TBP family.</text>
</comment>
<comment type="subcellular location">
    <subcellularLocation>
        <location evidence="1">Nucleus</location>
    </subcellularLocation>
</comment>
<keyword evidence="3" id="KW-0805">Transcription regulation</keyword>
<dbReference type="Pfam" id="PF00352">
    <property type="entry name" value="TBP"/>
    <property type="match status" value="2"/>
</dbReference>
<dbReference type="GO" id="GO:0005634">
    <property type="term" value="C:nucleus"/>
    <property type="evidence" value="ECO:0007669"/>
    <property type="project" value="UniProtKB-SubCell"/>
</dbReference>
<dbReference type="Proteomes" id="UP000308549">
    <property type="component" value="Unassembled WGS sequence"/>
</dbReference>
<gene>
    <name evidence="8" type="ORF">B0A50_00712</name>
</gene>
<evidence type="ECO:0000256" key="5">
    <source>
        <dbReference type="ARBA" id="ARBA00023163"/>
    </source>
</evidence>
<feature type="compositionally biased region" description="Polar residues" evidence="7">
    <location>
        <begin position="1"/>
        <end position="16"/>
    </location>
</feature>
<dbReference type="SUPFAM" id="SSF55945">
    <property type="entry name" value="TATA-box binding protein-like"/>
    <property type="match status" value="2"/>
</dbReference>
<dbReference type="PRINTS" id="PR00686">
    <property type="entry name" value="TIFACTORIID"/>
</dbReference>
<protein>
    <recommendedName>
        <fullName evidence="10">TATA-box-binding protein</fullName>
    </recommendedName>
</protein>
<name>A0A4V5N8A4_9PEZI</name>
<dbReference type="InterPro" id="IPR000814">
    <property type="entry name" value="TBP"/>
</dbReference>
<keyword evidence="6" id="KW-0539">Nucleus</keyword>
<evidence type="ECO:0000256" key="6">
    <source>
        <dbReference type="ARBA" id="ARBA00023242"/>
    </source>
</evidence>